<dbReference type="WBParaSite" id="BXY_0353000.1">
    <property type="protein sequence ID" value="BXY_0353000.1"/>
    <property type="gene ID" value="BXY_0353000"/>
</dbReference>
<evidence type="ECO:0000256" key="2">
    <source>
        <dbReference type="ARBA" id="ARBA00004141"/>
    </source>
</evidence>
<evidence type="ECO:0000256" key="11">
    <source>
        <dbReference type="SAM" id="Phobius"/>
    </source>
</evidence>
<keyword evidence="10 11" id="KW-0472">Membrane</keyword>
<organism evidence="15 17">
    <name type="scientific">Bursaphelenchus xylophilus</name>
    <name type="common">Pinewood nematode worm</name>
    <name type="synonym">Aphelenchoides xylophilus</name>
    <dbReference type="NCBI Taxonomy" id="6326"/>
    <lineage>
        <taxon>Eukaryota</taxon>
        <taxon>Metazoa</taxon>
        <taxon>Ecdysozoa</taxon>
        <taxon>Nematoda</taxon>
        <taxon>Chromadorea</taxon>
        <taxon>Rhabditida</taxon>
        <taxon>Tylenchina</taxon>
        <taxon>Tylenchomorpha</taxon>
        <taxon>Aphelenchoidea</taxon>
        <taxon>Aphelenchoididae</taxon>
        <taxon>Bursaphelenchus</taxon>
    </lineage>
</organism>
<dbReference type="PANTHER" id="PTHR10106">
    <property type="entry name" value="CYTOCHROME B561-RELATED"/>
    <property type="match status" value="1"/>
</dbReference>
<dbReference type="GO" id="GO:0016020">
    <property type="term" value="C:membrane"/>
    <property type="evidence" value="ECO:0007669"/>
    <property type="project" value="UniProtKB-SubCell"/>
</dbReference>
<evidence type="ECO:0000313" key="13">
    <source>
        <dbReference type="EMBL" id="CAD5231816.1"/>
    </source>
</evidence>
<keyword evidence="7" id="KW-0249">Electron transport</keyword>
<feature type="transmembrane region" description="Helical" evidence="11">
    <location>
        <begin position="12"/>
        <end position="35"/>
    </location>
</feature>
<evidence type="ECO:0000313" key="15">
    <source>
        <dbReference type="Proteomes" id="UP000095284"/>
    </source>
</evidence>
<keyword evidence="16" id="KW-1185">Reference proteome</keyword>
<evidence type="ECO:0000256" key="7">
    <source>
        <dbReference type="ARBA" id="ARBA00022982"/>
    </source>
</evidence>
<evidence type="ECO:0000259" key="12">
    <source>
        <dbReference type="PROSITE" id="PS50939"/>
    </source>
</evidence>
<feature type="transmembrane region" description="Helical" evidence="11">
    <location>
        <begin position="173"/>
        <end position="193"/>
    </location>
</feature>
<keyword evidence="5 11" id="KW-0812">Transmembrane</keyword>
<feature type="domain" description="Cytochrome b561" evidence="12">
    <location>
        <begin position="22"/>
        <end position="233"/>
    </location>
</feature>
<proteinExistence type="predicted"/>
<sequence length="245" mass="27486">MAEEGKNQKSFDFLNVLGQISLATFVGTSAFVFGSTSAEFEFKSHVNDTDIDVDAKVPFLVDFYAIVSSIVIAIVQGESLTAFRVFRHDTRLVPTLYRLPLNILALIFSILHLIALINHPTTPNASGFSSFYSWISIILVVGYVIQALFTVYSLCFPRNSTHLKNGFRPAHKVFSNALFVITILQIFIGMSYYTEVLGKCYNKLSCKYQTDVFLNIGMVSLILYGLITSTVSINSHWKVEMTKEF</sequence>
<dbReference type="Pfam" id="PF03188">
    <property type="entry name" value="Cytochrom_B561"/>
    <property type="match status" value="1"/>
</dbReference>
<dbReference type="InterPro" id="IPR006593">
    <property type="entry name" value="Cyt_b561/ferric_Rdtase_TM"/>
</dbReference>
<reference evidence="14" key="2">
    <citation type="submission" date="2020-08" db="EMBL/GenBank/DDBJ databases">
        <authorList>
            <person name="Kikuchi T."/>
        </authorList>
    </citation>
    <scope>NUCLEOTIDE SEQUENCE</scope>
    <source>
        <strain evidence="13">Ka4C1</strain>
    </source>
</reference>
<gene>
    <name evidence="13" type="ORF">BXYJ_LOCUS11912</name>
</gene>
<dbReference type="Proteomes" id="UP000582659">
    <property type="component" value="Unassembled WGS sequence"/>
</dbReference>
<dbReference type="SMR" id="A0A1I7RS26"/>
<evidence type="ECO:0000256" key="9">
    <source>
        <dbReference type="ARBA" id="ARBA00023004"/>
    </source>
</evidence>
<dbReference type="Proteomes" id="UP000095284">
    <property type="component" value="Unplaced"/>
</dbReference>
<dbReference type="Gene3D" id="1.20.120.1770">
    <property type="match status" value="1"/>
</dbReference>
<evidence type="ECO:0000313" key="14">
    <source>
        <dbReference type="EMBL" id="CAG9123290.1"/>
    </source>
</evidence>
<protein>
    <submittedName>
        <fullName evidence="13">(pine wood nematode) hypothetical protein</fullName>
    </submittedName>
    <submittedName>
        <fullName evidence="17">Cytochrome b561 domain-containing protein</fullName>
    </submittedName>
</protein>
<feature type="transmembrane region" description="Helical" evidence="11">
    <location>
        <begin position="131"/>
        <end position="152"/>
    </location>
</feature>
<name>A0A1I7RS26_BURXY</name>
<evidence type="ECO:0000256" key="10">
    <source>
        <dbReference type="ARBA" id="ARBA00023136"/>
    </source>
</evidence>
<keyword evidence="9" id="KW-0408">Iron</keyword>
<evidence type="ECO:0000256" key="3">
    <source>
        <dbReference type="ARBA" id="ARBA00022448"/>
    </source>
</evidence>
<accession>A0A1I7RS26</accession>
<dbReference type="PROSITE" id="PS50939">
    <property type="entry name" value="CYTOCHROME_B561"/>
    <property type="match status" value="1"/>
</dbReference>
<evidence type="ECO:0000313" key="17">
    <source>
        <dbReference type="WBParaSite" id="BXY_0353000.1"/>
    </source>
</evidence>
<comment type="subcellular location">
    <subcellularLocation>
        <location evidence="2">Membrane</location>
        <topology evidence="2">Multi-pass membrane protein</topology>
    </subcellularLocation>
</comment>
<evidence type="ECO:0000256" key="5">
    <source>
        <dbReference type="ARBA" id="ARBA00022692"/>
    </source>
</evidence>
<dbReference type="PANTHER" id="PTHR10106:SF50">
    <property type="entry name" value="CYTOCHROME B561 DOMAIN-CONTAINING PROTEIN"/>
    <property type="match status" value="1"/>
</dbReference>
<evidence type="ECO:0000256" key="8">
    <source>
        <dbReference type="ARBA" id="ARBA00022989"/>
    </source>
</evidence>
<dbReference type="AlphaFoldDB" id="A0A1I7RS26"/>
<dbReference type="EMBL" id="CAJFDI010000005">
    <property type="protein sequence ID" value="CAD5231816.1"/>
    <property type="molecule type" value="Genomic_DNA"/>
</dbReference>
<evidence type="ECO:0000256" key="4">
    <source>
        <dbReference type="ARBA" id="ARBA00022617"/>
    </source>
</evidence>
<feature type="transmembrane region" description="Helical" evidence="11">
    <location>
        <begin position="96"/>
        <end position="119"/>
    </location>
</feature>
<dbReference type="EMBL" id="CAJFCV020000005">
    <property type="protein sequence ID" value="CAG9123290.1"/>
    <property type="molecule type" value="Genomic_DNA"/>
</dbReference>
<evidence type="ECO:0000256" key="6">
    <source>
        <dbReference type="ARBA" id="ARBA00022723"/>
    </source>
</evidence>
<dbReference type="OrthoDB" id="907479at2759"/>
<keyword evidence="3" id="KW-0813">Transport</keyword>
<feature type="transmembrane region" description="Helical" evidence="11">
    <location>
        <begin position="55"/>
        <end position="75"/>
    </location>
</feature>
<dbReference type="InterPro" id="IPR043205">
    <property type="entry name" value="CYB561/CYBRD1-like"/>
</dbReference>
<keyword evidence="4" id="KW-0349">Heme</keyword>
<keyword evidence="8 11" id="KW-1133">Transmembrane helix</keyword>
<reference evidence="17" key="1">
    <citation type="submission" date="2016-11" db="UniProtKB">
        <authorList>
            <consortium name="WormBaseParasite"/>
        </authorList>
    </citation>
    <scope>IDENTIFICATION</scope>
</reference>
<dbReference type="GO" id="GO:0016491">
    <property type="term" value="F:oxidoreductase activity"/>
    <property type="evidence" value="ECO:0007669"/>
    <property type="project" value="InterPro"/>
</dbReference>
<evidence type="ECO:0000256" key="1">
    <source>
        <dbReference type="ARBA" id="ARBA00001970"/>
    </source>
</evidence>
<keyword evidence="6" id="KW-0479">Metal-binding</keyword>
<evidence type="ECO:0000313" key="16">
    <source>
        <dbReference type="Proteomes" id="UP000659654"/>
    </source>
</evidence>
<dbReference type="Proteomes" id="UP000659654">
    <property type="component" value="Unassembled WGS sequence"/>
</dbReference>
<dbReference type="eggNOG" id="KOG1619">
    <property type="taxonomic scope" value="Eukaryota"/>
</dbReference>
<dbReference type="GO" id="GO:0046872">
    <property type="term" value="F:metal ion binding"/>
    <property type="evidence" value="ECO:0007669"/>
    <property type="project" value="UniProtKB-KW"/>
</dbReference>
<comment type="cofactor">
    <cofactor evidence="1">
        <name>heme b</name>
        <dbReference type="ChEBI" id="CHEBI:60344"/>
    </cofactor>
</comment>
<feature type="transmembrane region" description="Helical" evidence="11">
    <location>
        <begin position="213"/>
        <end position="233"/>
    </location>
</feature>